<reference evidence="1" key="1">
    <citation type="submission" date="2021-02" db="EMBL/GenBank/DDBJ databases">
        <title>Natrosporangium hydrolyticum gen. nov., sp. nov, a haloalkaliphilic actinobacterium from a soda solonchak soil.</title>
        <authorList>
            <person name="Sorokin D.Y."/>
            <person name="Khijniak T.V."/>
            <person name="Zakharycheva A.P."/>
            <person name="Boueva O.V."/>
            <person name="Ariskina E.V."/>
            <person name="Hahnke R.L."/>
            <person name="Bunk B."/>
            <person name="Sproer C."/>
            <person name="Schumann P."/>
            <person name="Evtushenko L.I."/>
            <person name="Kublanov I.V."/>
        </authorList>
    </citation>
    <scope>NUCLEOTIDE SEQUENCE</scope>
    <source>
        <strain evidence="1">DSM 106523</strain>
    </source>
</reference>
<name>A0A895YF27_9ACTN</name>
<dbReference type="AlphaFoldDB" id="A0A895YF27"/>
<dbReference type="EMBL" id="CP070499">
    <property type="protein sequence ID" value="QSB14029.1"/>
    <property type="molecule type" value="Genomic_DNA"/>
</dbReference>
<protein>
    <submittedName>
        <fullName evidence="1">Uncharacterized protein</fullName>
    </submittedName>
</protein>
<dbReference type="RefSeq" id="WP_239676146.1">
    <property type="nucleotide sequence ID" value="NZ_CP070499.1"/>
</dbReference>
<evidence type="ECO:0000313" key="2">
    <source>
        <dbReference type="Proteomes" id="UP000662857"/>
    </source>
</evidence>
<organism evidence="1 2">
    <name type="scientific">Natronosporangium hydrolyticum</name>
    <dbReference type="NCBI Taxonomy" id="2811111"/>
    <lineage>
        <taxon>Bacteria</taxon>
        <taxon>Bacillati</taxon>
        <taxon>Actinomycetota</taxon>
        <taxon>Actinomycetes</taxon>
        <taxon>Micromonosporales</taxon>
        <taxon>Micromonosporaceae</taxon>
        <taxon>Natronosporangium</taxon>
    </lineage>
</organism>
<dbReference type="KEGG" id="nhy:JQS43_21200"/>
<gene>
    <name evidence="1" type="ORF">JQS43_21200</name>
</gene>
<keyword evidence="2" id="KW-1185">Reference proteome</keyword>
<evidence type="ECO:0000313" key="1">
    <source>
        <dbReference type="EMBL" id="QSB14029.1"/>
    </source>
</evidence>
<accession>A0A895YF27</accession>
<dbReference type="Proteomes" id="UP000662857">
    <property type="component" value="Chromosome"/>
</dbReference>
<sequence length="83" mass="9679">MIREEVRVRKRDAPAGQVKPYEEVTDRTVWNGERGRLERRVIVIDRRNNKYSQTWYSLDTGEVTFAKSGDLSDPGMHGKSARR</sequence>
<proteinExistence type="predicted"/>